<gene>
    <name evidence="1" type="ORF">ERS852394_01711</name>
</gene>
<proteinExistence type="predicted"/>
<sequence length="77" mass="9299">MKQIQIPEQLFMELVKFHLLDMEENLPSIKQGLEAKLDALVMRDLYSKYKTAPTEEEREQARKEYLDKRGVPEKFRW</sequence>
<protein>
    <submittedName>
        <fullName evidence="1">Uncharacterized protein</fullName>
    </submittedName>
</protein>
<reference evidence="1 2" key="1">
    <citation type="submission" date="2015-09" db="EMBL/GenBank/DDBJ databases">
        <authorList>
            <consortium name="Pathogen Informatics"/>
        </authorList>
    </citation>
    <scope>NUCLEOTIDE SEQUENCE [LARGE SCALE GENOMIC DNA]</scope>
    <source>
        <strain evidence="1 2">2789STDY5608837</strain>
    </source>
</reference>
<name>A0A174D9B7_9FIRM</name>
<dbReference type="RefSeq" id="WP_055066093.1">
    <property type="nucleotide sequence ID" value="NZ_CYZD01000007.1"/>
</dbReference>
<evidence type="ECO:0000313" key="1">
    <source>
        <dbReference type="EMBL" id="CUO22154.1"/>
    </source>
</evidence>
<dbReference type="EMBL" id="CYZD01000007">
    <property type="protein sequence ID" value="CUO22154.1"/>
    <property type="molecule type" value="Genomic_DNA"/>
</dbReference>
<organism evidence="1 2">
    <name type="scientific">Blautia obeum</name>
    <dbReference type="NCBI Taxonomy" id="40520"/>
    <lineage>
        <taxon>Bacteria</taxon>
        <taxon>Bacillati</taxon>
        <taxon>Bacillota</taxon>
        <taxon>Clostridia</taxon>
        <taxon>Lachnospirales</taxon>
        <taxon>Lachnospiraceae</taxon>
        <taxon>Blautia</taxon>
    </lineage>
</organism>
<dbReference type="AlphaFoldDB" id="A0A174D9B7"/>
<accession>A0A174D9B7</accession>
<evidence type="ECO:0000313" key="2">
    <source>
        <dbReference type="Proteomes" id="UP000095409"/>
    </source>
</evidence>
<dbReference type="Proteomes" id="UP000095409">
    <property type="component" value="Unassembled WGS sequence"/>
</dbReference>